<dbReference type="EMBL" id="BPLR01013902">
    <property type="protein sequence ID" value="GIY64616.1"/>
    <property type="molecule type" value="Genomic_DNA"/>
</dbReference>
<reference evidence="1 2" key="1">
    <citation type="submission" date="2021-06" db="EMBL/GenBank/DDBJ databases">
        <title>Caerostris extrusa draft genome.</title>
        <authorList>
            <person name="Kono N."/>
            <person name="Arakawa K."/>
        </authorList>
    </citation>
    <scope>NUCLEOTIDE SEQUENCE [LARGE SCALE GENOMIC DNA]</scope>
</reference>
<gene>
    <name evidence="1" type="ORF">CEXT_245001</name>
</gene>
<proteinExistence type="predicted"/>
<dbReference type="Proteomes" id="UP001054945">
    <property type="component" value="Unassembled WGS sequence"/>
</dbReference>
<sequence length="73" mass="8190">MGSTRGGWRVDSTATMTAVKVVTWVLRGRCGSVIDGMAQERLSADNAPEKESKWEKKYVFFVKNRLLLDKQVG</sequence>
<accession>A0AAV4V3B0</accession>
<dbReference type="AlphaFoldDB" id="A0AAV4V3B0"/>
<keyword evidence="2" id="KW-1185">Reference proteome</keyword>
<evidence type="ECO:0000313" key="1">
    <source>
        <dbReference type="EMBL" id="GIY64616.1"/>
    </source>
</evidence>
<name>A0AAV4V3B0_CAEEX</name>
<organism evidence="1 2">
    <name type="scientific">Caerostris extrusa</name>
    <name type="common">Bark spider</name>
    <name type="synonym">Caerostris bankana</name>
    <dbReference type="NCBI Taxonomy" id="172846"/>
    <lineage>
        <taxon>Eukaryota</taxon>
        <taxon>Metazoa</taxon>
        <taxon>Ecdysozoa</taxon>
        <taxon>Arthropoda</taxon>
        <taxon>Chelicerata</taxon>
        <taxon>Arachnida</taxon>
        <taxon>Araneae</taxon>
        <taxon>Araneomorphae</taxon>
        <taxon>Entelegynae</taxon>
        <taxon>Araneoidea</taxon>
        <taxon>Araneidae</taxon>
        <taxon>Caerostris</taxon>
    </lineage>
</organism>
<evidence type="ECO:0000313" key="2">
    <source>
        <dbReference type="Proteomes" id="UP001054945"/>
    </source>
</evidence>
<protein>
    <submittedName>
        <fullName evidence="1">Uncharacterized protein</fullName>
    </submittedName>
</protein>
<comment type="caution">
    <text evidence="1">The sequence shown here is derived from an EMBL/GenBank/DDBJ whole genome shotgun (WGS) entry which is preliminary data.</text>
</comment>